<dbReference type="InterPro" id="IPR016024">
    <property type="entry name" value="ARM-type_fold"/>
</dbReference>
<organism evidence="9 10">
    <name type="scientific">Furculomyces boomerangus</name>
    <dbReference type="NCBI Taxonomy" id="61424"/>
    <lineage>
        <taxon>Eukaryota</taxon>
        <taxon>Fungi</taxon>
        <taxon>Fungi incertae sedis</taxon>
        <taxon>Zoopagomycota</taxon>
        <taxon>Kickxellomycotina</taxon>
        <taxon>Harpellomycetes</taxon>
        <taxon>Harpellales</taxon>
        <taxon>Harpellaceae</taxon>
        <taxon>Furculomyces</taxon>
    </lineage>
</organism>
<proteinExistence type="inferred from homology"/>
<dbReference type="PANTHER" id="PTHR12596:SF2">
    <property type="entry name" value="EXPORTIN-7 ISOFORM X1"/>
    <property type="match status" value="1"/>
</dbReference>
<dbReference type="GO" id="GO:0006611">
    <property type="term" value="P:protein export from nucleus"/>
    <property type="evidence" value="ECO:0007669"/>
    <property type="project" value="TreeGrafter"/>
</dbReference>
<evidence type="ECO:0000256" key="2">
    <source>
        <dbReference type="ARBA" id="ARBA00004496"/>
    </source>
</evidence>
<dbReference type="SUPFAM" id="SSF48371">
    <property type="entry name" value="ARM repeat"/>
    <property type="match status" value="1"/>
</dbReference>
<comment type="caution">
    <text evidence="9">The sequence shown here is derived from an EMBL/GenBank/DDBJ whole genome shotgun (WGS) entry which is preliminary data.</text>
</comment>
<keyword evidence="6" id="KW-0653">Protein transport</keyword>
<evidence type="ECO:0000313" key="9">
    <source>
        <dbReference type="EMBL" id="PVU95911.1"/>
    </source>
</evidence>
<dbReference type="STRING" id="61424.A0A2T9YUA8"/>
<evidence type="ECO:0000256" key="5">
    <source>
        <dbReference type="ARBA" id="ARBA00022490"/>
    </source>
</evidence>
<dbReference type="PANTHER" id="PTHR12596">
    <property type="entry name" value="EXPORTIN 4,7-RELATED"/>
    <property type="match status" value="1"/>
</dbReference>
<dbReference type="Proteomes" id="UP000245699">
    <property type="component" value="Unassembled WGS sequence"/>
</dbReference>
<dbReference type="GO" id="GO:0005737">
    <property type="term" value="C:cytoplasm"/>
    <property type="evidence" value="ECO:0007669"/>
    <property type="project" value="UniProtKB-SubCell"/>
</dbReference>
<reference evidence="9 10" key="1">
    <citation type="journal article" date="2018" name="MBio">
        <title>Comparative Genomics Reveals the Core Gene Toolbox for the Fungus-Insect Symbiosis.</title>
        <authorList>
            <person name="Wang Y."/>
            <person name="Stata M."/>
            <person name="Wang W."/>
            <person name="Stajich J.E."/>
            <person name="White M.M."/>
            <person name="Moncalvo J.M."/>
        </authorList>
    </citation>
    <scope>NUCLEOTIDE SEQUENCE [LARGE SCALE GENOMIC DNA]</scope>
    <source>
        <strain evidence="9 10">AUS-77-4</strain>
    </source>
</reference>
<protein>
    <recommendedName>
        <fullName evidence="8">Exportin-7/Ran-binding protein 17 TPR repeats domain-containing protein</fullName>
    </recommendedName>
</protein>
<dbReference type="InterPro" id="IPR044189">
    <property type="entry name" value="XPO4/7-like"/>
</dbReference>
<evidence type="ECO:0000313" key="10">
    <source>
        <dbReference type="Proteomes" id="UP000245699"/>
    </source>
</evidence>
<name>A0A2T9YUA8_9FUNG</name>
<comment type="similarity">
    <text evidence="3">Belongs to the exportin family.</text>
</comment>
<dbReference type="GO" id="GO:0005643">
    <property type="term" value="C:nuclear pore"/>
    <property type="evidence" value="ECO:0007669"/>
    <property type="project" value="TreeGrafter"/>
</dbReference>
<evidence type="ECO:0000256" key="1">
    <source>
        <dbReference type="ARBA" id="ARBA00004123"/>
    </source>
</evidence>
<gene>
    <name evidence="9" type="ORF">BB559_002570</name>
</gene>
<keyword evidence="5" id="KW-0963">Cytoplasm</keyword>
<keyword evidence="10" id="KW-1185">Reference proteome</keyword>
<dbReference type="GO" id="GO:0005049">
    <property type="term" value="F:nuclear export signal receptor activity"/>
    <property type="evidence" value="ECO:0007669"/>
    <property type="project" value="InterPro"/>
</dbReference>
<evidence type="ECO:0000256" key="6">
    <source>
        <dbReference type="ARBA" id="ARBA00022927"/>
    </source>
</evidence>
<comment type="subcellular location">
    <subcellularLocation>
        <location evidence="2">Cytoplasm</location>
    </subcellularLocation>
    <subcellularLocation>
        <location evidence="1">Nucleus</location>
    </subcellularLocation>
</comment>
<evidence type="ECO:0000256" key="3">
    <source>
        <dbReference type="ARBA" id="ARBA00009466"/>
    </source>
</evidence>
<keyword evidence="7" id="KW-0539">Nucleus</keyword>
<feature type="domain" description="Exportin-7/Ran-binding protein 17 TPR repeats" evidence="8">
    <location>
        <begin position="443"/>
        <end position="678"/>
    </location>
</feature>
<evidence type="ECO:0000256" key="4">
    <source>
        <dbReference type="ARBA" id="ARBA00022448"/>
    </source>
</evidence>
<accession>A0A2T9YUA8</accession>
<dbReference type="OrthoDB" id="244158at2759"/>
<dbReference type="InterPro" id="IPR057947">
    <property type="entry name" value="TPR_XPO7/RBP17"/>
</dbReference>
<sequence>MDLESQEQPSIKLFDSLCLQLYESIKSDVRSLAEKRLGYYFPTFLAEQNFSININGNIDNPKQIAISVYEPIKTPVDSVRHLVWFLEQTQSEYSRFYAAQRIKILIYSHISSFTKQNKKSLGTNILENLKSFDDKTPKNMISEMAQTLAIIIMSEWLQSDDIIEFIDQLLSLTKDTHYNKLKALQTLRIIVEEMSREQPQKRIQKQQRIVTGFKDKKLKLIMQAAVDIMKDILDDEKSRGISEKEKLLLLLESTLLQKEIYSFDFVGLSNDESSDNNIALQIPATWRDIICDQNLLETYFEGTIYTEEGRKTFIWNMAQGIIDILNNSIGLDEVDNYHHMCRLLARLRTIHTMLEIEDKPIYEEFLDSVTRFSLTGLSLWEWSSSSVSPLLTFWVKACSSKDYISTQKGSTNNLDEKIRSMFQQIVTSYLISLVSMATKSISESDQIDIPLENEDEITDQLAMIATIARVVYSQCVQTLMQAINSIASQYQNIISTGTSQTNAIFIYEAQLSWLLNAAGAFIAARKPYQSPAEDEDLDAEMIAAVIKLDNLYKLRVTNVNALLYNQFDMAFIKFYSNYKSKYLTEQSHRLTRLFGKLSIYLGEVNLQQSLEIIVQRILQNVSVQAADSLVLLKSLDLLYDLSLGYQTVRQISSLESIKNLLENHRNDSLSFLRTSMNYKVRARYYASLCRILCISDNLDGSFHKFVKVWENQIKELKNNISNLAHFNQQNTKNQFICLLQDLRGFVSSLVSKNSYTMFFNWLFFGRLKVLHSVMAIYSMNHDVQIAFLKLIKEFVLNKSQRLSFDISSPNGILVFRQASEILCEFGMAIKSNTNPISDIYKQRYKPIAICFDILTNILVGRYVAIGVMPIYNDKALDNAYTVILELVKYTTIPTIMSYTKACSSLLNILDALFSSTNISLVKLDWQTLSFILELLANALQSQTPSISSTASSILDSIYTYTIESANSETLEFYEIDSAIEIEDGSGRSKVCSLLSGRQDIQKKFLILLYDMLLFEDRQNDWSLSRSLYPLAVLQKEASDNTCLYEHSSYVVQYQPPEKQDQLIKSIGSILSSSNYTLSTSNRDKFTQSITQYRRDVATHNIVLITPTNQSDAKESNKKLLVGRIWPCNKIEIVKTETELLYFPPGSIIFEDLSEILFFKNDMNGKQINGNGTNVGIKKTENSFGKKVTTENRHKTKRNHINSALGNLIKLYCRDKTYLKKENDMELQYESTDSHQMCTCCLELCMNYTFQSKLKLTKNEFGEKNTDILQTDGAVFVILDNWEYYQPPRNMTGRARFSWSFLEINSKPILLPKKFQEQFSKKLKSERNIDNPDFLGDDEAKVILEFWYKSKFLSKKKPNTKTKYVVDTFIRNNMENLMPSYECILHNKIDKISSISSKPLQSFEGFNGSDFALFSIAGEIMSKSPLLTLKKSSQKTKIVTSFPYFFLEIQTKNIEKIRNYARICSIDDPQNTNNVLLLLTGNRLIETHPFCTVGKSILITNIFACISKSIHGNIKNIISTLYPLYDEEYKMYESTIYFLDCIFDLIKAPQKVINQHDTNSIFSPNISQNDFKEAKVLMNHIYDDVSNFINDEKNKMLDTGSRETLNEDDQYKVDAIYEENVMNNNYQNNHFEENISEHQQFMPNSSHTSYSQVGIVSNIPRINFLEQNEISYTGNITRIIDSKTGFYVLDGEIILYLGQSSVFNPWIPIRSGTQVQLSNVHTVVLESDNEYVWELGKLTNSNDKNVLILVGCERTSLDFLEQYPTTENLDEFIMTSFEIFDYIFKNLLKNKFSVHKTLLASETLLKLMYKFNENWFNETNSNYTSTNLLNRKETQNISTKTKKLYNIPQNILTELGIQALEKSYITSSNTKNQHASDLKNTSIAFIENTCICCENSLIDERSVVHFLTNREGWNFAKTWASQHLKNDQQLNSFGDSLLSTKNFLPAFTKLGLDYQISFNCDIGMGNFALFGFLEFDYFGNLVLVDNTLKLPVVLLDDTLDSSCGDYMDMIGHAWSWSEFYFVYNKKAVIPADQKYASKLSYDEIYVVVESKKARMEYCNPYYTFQIRDSIEKNYQLMYIVPQSPLKDNRPSSFDHVMNSSEFGDSSSIYALCSSIEIDSSSTNTCLLGSLSDIEHCIINIPNSYQNPHSIKQGLAYVAYVKKTPALVTKGTKKVVHTIEGGIMFKLGLVFAIREKIVTELSSKLSLGLDEKSYIKHISATSQNDMDIYRKLRIEKTSQLKCVPLWKLNVLDCKDFFFVLNEFSSFGIDRTKDSENVNSMVSFSGKLIGISFLFEDFPYQNFEKTNPNRNFSNQNLENRTTLHRTANKQLLENGYLSTHILDNQSNVKITLESNVVTIQRINIYVNISLLLNSIGLLNGSTILIRNLCSKSSSMSMGKPYYTCTSFTTINILEYPQVSMRTSTTKNLNLKNQYNILSNIKMPTRLALNSFGNAYNTSKSELYKRHISQKDLKSHENINLLTRVESIISLIVDFICPSCMNNLFSPLCNCLFNGNFEKFGYSEYRMPLLLPSLVANVHTAVGRNSLIVDIDGLENVSKMLFFDIGVWRMISELVYRSGCISRILFNCMKGTLVYESGNSMGSMFLDRSSLYTEEGLKLPSFIGTDLFELLLERTQRSNIYSGRQLMCVSTKSRKLFKYDDILFMKVFENPLYKTEFGSKDIEGGVGETIMKGFSDRYFECLGDVYKCVSVPATCVSVEQVNLEDISYLYILDLESKYQEIV</sequence>
<dbReference type="EMBL" id="MBFT01000164">
    <property type="protein sequence ID" value="PVU95911.1"/>
    <property type="molecule type" value="Genomic_DNA"/>
</dbReference>
<dbReference type="Pfam" id="PF25795">
    <property type="entry name" value="TPR_XPO7"/>
    <property type="match status" value="1"/>
</dbReference>
<keyword evidence="4" id="KW-0813">Transport</keyword>
<evidence type="ECO:0000256" key="7">
    <source>
        <dbReference type="ARBA" id="ARBA00023242"/>
    </source>
</evidence>
<evidence type="ECO:0000259" key="8">
    <source>
        <dbReference type="Pfam" id="PF25795"/>
    </source>
</evidence>